<dbReference type="InterPro" id="IPR001375">
    <property type="entry name" value="Peptidase_S9_cat"/>
</dbReference>
<reference evidence="2" key="5">
    <citation type="journal article" date="2021" name="G3 (Bethesda)">
        <title>Aegilops tauschii genome assembly Aet v5.0 features greater sequence contiguity and improved annotation.</title>
        <authorList>
            <person name="Wang L."/>
            <person name="Zhu T."/>
            <person name="Rodriguez J.C."/>
            <person name="Deal K.R."/>
            <person name="Dubcovsky J."/>
            <person name="McGuire P.E."/>
            <person name="Lux T."/>
            <person name="Spannagl M."/>
            <person name="Mayer K.F.X."/>
            <person name="Baldrich P."/>
            <person name="Meyers B.C."/>
            <person name="Huo N."/>
            <person name="Gu Y.Q."/>
            <person name="Zhou H."/>
            <person name="Devos K.M."/>
            <person name="Bennetzen J.L."/>
            <person name="Unver T."/>
            <person name="Budak H."/>
            <person name="Gulick P.J."/>
            <person name="Galiba G."/>
            <person name="Kalapos B."/>
            <person name="Nelson D.R."/>
            <person name="Li P."/>
            <person name="You F.M."/>
            <person name="Luo M.C."/>
            <person name="Dvorak J."/>
        </authorList>
    </citation>
    <scope>NUCLEOTIDE SEQUENCE [LARGE SCALE GENOMIC DNA]</scope>
    <source>
        <strain evidence="2">cv. AL8/78</strain>
    </source>
</reference>
<name>A0A453MVI4_AEGTS</name>
<feature type="domain" description="Peptidase S9 prolyl oligopeptidase catalytic" evidence="1">
    <location>
        <begin position="10"/>
        <end position="48"/>
    </location>
</feature>
<dbReference type="Gene3D" id="3.40.50.1820">
    <property type="entry name" value="alpha/beta hydrolase"/>
    <property type="match status" value="1"/>
</dbReference>
<organism evidence="2 3">
    <name type="scientific">Aegilops tauschii subsp. strangulata</name>
    <name type="common">Goatgrass</name>
    <dbReference type="NCBI Taxonomy" id="200361"/>
    <lineage>
        <taxon>Eukaryota</taxon>
        <taxon>Viridiplantae</taxon>
        <taxon>Streptophyta</taxon>
        <taxon>Embryophyta</taxon>
        <taxon>Tracheophyta</taxon>
        <taxon>Spermatophyta</taxon>
        <taxon>Magnoliopsida</taxon>
        <taxon>Liliopsida</taxon>
        <taxon>Poales</taxon>
        <taxon>Poaceae</taxon>
        <taxon>BOP clade</taxon>
        <taxon>Pooideae</taxon>
        <taxon>Triticodae</taxon>
        <taxon>Triticeae</taxon>
        <taxon>Triticinae</taxon>
        <taxon>Aegilops</taxon>
    </lineage>
</organism>
<evidence type="ECO:0000313" key="3">
    <source>
        <dbReference type="Proteomes" id="UP000015105"/>
    </source>
</evidence>
<accession>A0A453MVI4</accession>
<dbReference type="Proteomes" id="UP000015105">
    <property type="component" value="Chromosome 6D"/>
</dbReference>
<dbReference type="STRING" id="200361.A0A453MVI4"/>
<evidence type="ECO:0000313" key="2">
    <source>
        <dbReference type="EnsemblPlants" id="AET6Gv20105500.1"/>
    </source>
</evidence>
<keyword evidence="3" id="KW-1185">Reference proteome</keyword>
<dbReference type="AlphaFoldDB" id="A0A453MVI4"/>
<dbReference type="GO" id="GO:0006508">
    <property type="term" value="P:proteolysis"/>
    <property type="evidence" value="ECO:0007669"/>
    <property type="project" value="InterPro"/>
</dbReference>
<proteinExistence type="predicted"/>
<reference evidence="3" key="2">
    <citation type="journal article" date="2017" name="Nat. Plants">
        <title>The Aegilops tauschii genome reveals multiple impacts of transposons.</title>
        <authorList>
            <person name="Zhao G."/>
            <person name="Zou C."/>
            <person name="Li K."/>
            <person name="Wang K."/>
            <person name="Li T."/>
            <person name="Gao L."/>
            <person name="Zhang X."/>
            <person name="Wang H."/>
            <person name="Yang Z."/>
            <person name="Liu X."/>
            <person name="Jiang W."/>
            <person name="Mao L."/>
            <person name="Kong X."/>
            <person name="Jiao Y."/>
            <person name="Jia J."/>
        </authorList>
    </citation>
    <scope>NUCLEOTIDE SEQUENCE [LARGE SCALE GENOMIC DNA]</scope>
    <source>
        <strain evidence="3">cv. AL8/78</strain>
    </source>
</reference>
<reference evidence="3" key="1">
    <citation type="journal article" date="2014" name="Science">
        <title>Ancient hybridizations among the ancestral genomes of bread wheat.</title>
        <authorList>
            <consortium name="International Wheat Genome Sequencing Consortium,"/>
            <person name="Marcussen T."/>
            <person name="Sandve S.R."/>
            <person name="Heier L."/>
            <person name="Spannagl M."/>
            <person name="Pfeifer M."/>
            <person name="Jakobsen K.S."/>
            <person name="Wulff B.B."/>
            <person name="Steuernagel B."/>
            <person name="Mayer K.F."/>
            <person name="Olsen O.A."/>
        </authorList>
    </citation>
    <scope>NUCLEOTIDE SEQUENCE [LARGE SCALE GENOMIC DNA]</scope>
    <source>
        <strain evidence="3">cv. AL8/78</strain>
    </source>
</reference>
<protein>
    <recommendedName>
        <fullName evidence="1">Peptidase S9 prolyl oligopeptidase catalytic domain-containing protein</fullName>
    </recommendedName>
</protein>
<dbReference type="EnsemblPlants" id="AET6Gv20105500.1">
    <property type="protein sequence ID" value="AET6Gv20105500.1"/>
    <property type="gene ID" value="AET6Gv20105500"/>
</dbReference>
<evidence type="ECO:0000259" key="1">
    <source>
        <dbReference type="Pfam" id="PF00326"/>
    </source>
</evidence>
<reference evidence="2" key="4">
    <citation type="submission" date="2019-03" db="UniProtKB">
        <authorList>
            <consortium name="EnsemblPlants"/>
        </authorList>
    </citation>
    <scope>IDENTIFICATION</scope>
</reference>
<dbReference type="PANTHER" id="PTHR47381:SF3">
    <property type="entry name" value="ALPHA_BETA-HYDROLASES SUPERFAMILY PROTEIN"/>
    <property type="match status" value="1"/>
</dbReference>
<dbReference type="InterPro" id="IPR029058">
    <property type="entry name" value="AB_hydrolase_fold"/>
</dbReference>
<dbReference type="GO" id="GO:0008236">
    <property type="term" value="F:serine-type peptidase activity"/>
    <property type="evidence" value="ECO:0007669"/>
    <property type="project" value="InterPro"/>
</dbReference>
<dbReference type="Gramene" id="AET6Gv20105500.1">
    <property type="protein sequence ID" value="AET6Gv20105500.1"/>
    <property type="gene ID" value="AET6Gv20105500"/>
</dbReference>
<reference evidence="2" key="3">
    <citation type="journal article" date="2017" name="Nature">
        <title>Genome sequence of the progenitor of the wheat D genome Aegilops tauschii.</title>
        <authorList>
            <person name="Luo M.C."/>
            <person name="Gu Y.Q."/>
            <person name="Puiu D."/>
            <person name="Wang H."/>
            <person name="Twardziok S.O."/>
            <person name="Deal K.R."/>
            <person name="Huo N."/>
            <person name="Zhu T."/>
            <person name="Wang L."/>
            <person name="Wang Y."/>
            <person name="McGuire P.E."/>
            <person name="Liu S."/>
            <person name="Long H."/>
            <person name="Ramasamy R.K."/>
            <person name="Rodriguez J.C."/>
            <person name="Van S.L."/>
            <person name="Yuan L."/>
            <person name="Wang Z."/>
            <person name="Xia Z."/>
            <person name="Xiao L."/>
            <person name="Anderson O.D."/>
            <person name="Ouyang S."/>
            <person name="Liang Y."/>
            <person name="Zimin A.V."/>
            <person name="Pertea G."/>
            <person name="Qi P."/>
            <person name="Bennetzen J.L."/>
            <person name="Dai X."/>
            <person name="Dawson M.W."/>
            <person name="Muller H.G."/>
            <person name="Kugler K."/>
            <person name="Rivarola-Duarte L."/>
            <person name="Spannagl M."/>
            <person name="Mayer K.F.X."/>
            <person name="Lu F.H."/>
            <person name="Bevan M.W."/>
            <person name="Leroy P."/>
            <person name="Li P."/>
            <person name="You F.M."/>
            <person name="Sun Q."/>
            <person name="Liu Z."/>
            <person name="Lyons E."/>
            <person name="Wicker T."/>
            <person name="Salzberg S.L."/>
            <person name="Devos K.M."/>
            <person name="Dvorak J."/>
        </authorList>
    </citation>
    <scope>NUCLEOTIDE SEQUENCE [LARGE SCALE GENOMIC DNA]</scope>
    <source>
        <strain evidence="2">cv. AL8/78</strain>
    </source>
</reference>
<dbReference type="SUPFAM" id="SSF53474">
    <property type="entry name" value="alpha/beta-Hydrolases"/>
    <property type="match status" value="1"/>
</dbReference>
<dbReference type="PANTHER" id="PTHR47381">
    <property type="entry name" value="ALPHA/BETA-HYDROLASES SUPERFAMILY PROTEIN"/>
    <property type="match status" value="1"/>
</dbReference>
<dbReference type="Pfam" id="PF00326">
    <property type="entry name" value="Peptidase_S9"/>
    <property type="match status" value="1"/>
</dbReference>
<sequence>LDLELSSLVQVWDLIKLGDYLSARDDVDPSRIGIAGESLGGMHALFAAFCGYTVQCCCSNNWCSGTHNNNFIDMGAHSFVICPM</sequence>